<protein>
    <recommendedName>
        <fullName evidence="3 12">Thymidylate kinase</fullName>
        <ecNumber evidence="2 12">2.7.4.9</ecNumber>
    </recommendedName>
    <alternativeName>
        <fullName evidence="9 12">dTMP kinase</fullName>
    </alternativeName>
</protein>
<comment type="catalytic activity">
    <reaction evidence="10 12">
        <text>dTMP + ATP = dTDP + ADP</text>
        <dbReference type="Rhea" id="RHEA:13517"/>
        <dbReference type="ChEBI" id="CHEBI:30616"/>
        <dbReference type="ChEBI" id="CHEBI:58369"/>
        <dbReference type="ChEBI" id="CHEBI:63528"/>
        <dbReference type="ChEBI" id="CHEBI:456216"/>
        <dbReference type="EC" id="2.7.4.9"/>
    </reaction>
</comment>
<dbReference type="AlphaFoldDB" id="A0A921AVZ8"/>
<evidence type="ECO:0000313" key="14">
    <source>
        <dbReference type="EMBL" id="HJD96961.1"/>
    </source>
</evidence>
<dbReference type="NCBIfam" id="TIGR00041">
    <property type="entry name" value="DTMP_kinase"/>
    <property type="match status" value="1"/>
</dbReference>
<feature type="binding site" evidence="12">
    <location>
        <begin position="7"/>
        <end position="14"/>
    </location>
    <ligand>
        <name>ATP</name>
        <dbReference type="ChEBI" id="CHEBI:30616"/>
    </ligand>
</feature>
<dbReference type="EC" id="2.7.4.9" evidence="2 12"/>
<dbReference type="PANTHER" id="PTHR10344">
    <property type="entry name" value="THYMIDYLATE KINASE"/>
    <property type="match status" value="1"/>
</dbReference>
<dbReference type="PANTHER" id="PTHR10344:SF4">
    <property type="entry name" value="UMP-CMP KINASE 2, MITOCHONDRIAL"/>
    <property type="match status" value="1"/>
</dbReference>
<keyword evidence="5 12" id="KW-0545">Nucleotide biosynthesis</keyword>
<reference evidence="14" key="1">
    <citation type="journal article" date="2021" name="PeerJ">
        <title>Extensive microbial diversity within the chicken gut microbiome revealed by metagenomics and culture.</title>
        <authorList>
            <person name="Gilroy R."/>
            <person name="Ravi A."/>
            <person name="Getino M."/>
            <person name="Pursley I."/>
            <person name="Horton D.L."/>
            <person name="Alikhan N.F."/>
            <person name="Baker D."/>
            <person name="Gharbi K."/>
            <person name="Hall N."/>
            <person name="Watson M."/>
            <person name="Adriaenssens E.M."/>
            <person name="Foster-Nyarko E."/>
            <person name="Jarju S."/>
            <person name="Secka A."/>
            <person name="Antonio M."/>
            <person name="Oren A."/>
            <person name="Chaudhuri R.R."/>
            <person name="La Ragione R."/>
            <person name="Hildebrand F."/>
            <person name="Pallen M.J."/>
        </authorList>
    </citation>
    <scope>NUCLEOTIDE SEQUENCE</scope>
    <source>
        <strain evidence="14">ChiGjej2B2-19336</strain>
    </source>
</reference>
<dbReference type="GO" id="GO:0004798">
    <property type="term" value="F:dTMP kinase activity"/>
    <property type="evidence" value="ECO:0007669"/>
    <property type="project" value="UniProtKB-UniRule"/>
</dbReference>
<evidence type="ECO:0000256" key="1">
    <source>
        <dbReference type="ARBA" id="ARBA00009776"/>
    </source>
</evidence>
<dbReference type="FunFam" id="3.40.50.300:FF:000225">
    <property type="entry name" value="Thymidylate kinase"/>
    <property type="match status" value="1"/>
</dbReference>
<evidence type="ECO:0000256" key="4">
    <source>
        <dbReference type="ARBA" id="ARBA00022679"/>
    </source>
</evidence>
<dbReference type="CDD" id="cd01672">
    <property type="entry name" value="TMPK"/>
    <property type="match status" value="1"/>
</dbReference>
<dbReference type="GO" id="GO:0005829">
    <property type="term" value="C:cytosol"/>
    <property type="evidence" value="ECO:0007669"/>
    <property type="project" value="TreeGrafter"/>
</dbReference>
<evidence type="ECO:0000256" key="10">
    <source>
        <dbReference type="ARBA" id="ARBA00048743"/>
    </source>
</evidence>
<reference evidence="14" key="2">
    <citation type="submission" date="2021-09" db="EMBL/GenBank/DDBJ databases">
        <authorList>
            <person name="Gilroy R."/>
        </authorList>
    </citation>
    <scope>NUCLEOTIDE SEQUENCE</scope>
    <source>
        <strain evidence="14">ChiGjej2B2-19336</strain>
    </source>
</reference>
<dbReference type="InterPro" id="IPR018095">
    <property type="entry name" value="Thymidylate_kin_CS"/>
</dbReference>
<dbReference type="InterPro" id="IPR027417">
    <property type="entry name" value="P-loop_NTPase"/>
</dbReference>
<evidence type="ECO:0000256" key="2">
    <source>
        <dbReference type="ARBA" id="ARBA00012980"/>
    </source>
</evidence>
<evidence type="ECO:0000256" key="11">
    <source>
        <dbReference type="ARBA" id="ARBA00057735"/>
    </source>
</evidence>
<keyword evidence="8 12" id="KW-0067">ATP-binding</keyword>
<evidence type="ECO:0000256" key="12">
    <source>
        <dbReference type="HAMAP-Rule" id="MF_00165"/>
    </source>
</evidence>
<accession>A0A921AVZ8</accession>
<comment type="caution">
    <text evidence="14">The sequence shown here is derived from an EMBL/GenBank/DDBJ whole genome shotgun (WGS) entry which is preliminary data.</text>
</comment>
<keyword evidence="7 12" id="KW-0418">Kinase</keyword>
<dbReference type="SUPFAM" id="SSF52540">
    <property type="entry name" value="P-loop containing nucleoside triphosphate hydrolases"/>
    <property type="match status" value="1"/>
</dbReference>
<dbReference type="InterPro" id="IPR039430">
    <property type="entry name" value="Thymidylate_kin-like_dom"/>
</dbReference>
<proteinExistence type="inferred from homology"/>
<dbReference type="Gene3D" id="3.40.50.300">
    <property type="entry name" value="P-loop containing nucleotide triphosphate hydrolases"/>
    <property type="match status" value="1"/>
</dbReference>
<dbReference type="RefSeq" id="WP_304121631.1">
    <property type="nucleotide sequence ID" value="NZ_DYZA01000090.1"/>
</dbReference>
<dbReference type="Proteomes" id="UP000698963">
    <property type="component" value="Unassembled WGS sequence"/>
</dbReference>
<evidence type="ECO:0000256" key="5">
    <source>
        <dbReference type="ARBA" id="ARBA00022727"/>
    </source>
</evidence>
<evidence type="ECO:0000256" key="7">
    <source>
        <dbReference type="ARBA" id="ARBA00022777"/>
    </source>
</evidence>
<dbReference type="GO" id="GO:0005524">
    <property type="term" value="F:ATP binding"/>
    <property type="evidence" value="ECO:0007669"/>
    <property type="project" value="UniProtKB-UniRule"/>
</dbReference>
<dbReference type="InterPro" id="IPR018094">
    <property type="entry name" value="Thymidylate_kinase"/>
</dbReference>
<dbReference type="HAMAP" id="MF_00165">
    <property type="entry name" value="Thymidylate_kinase"/>
    <property type="match status" value="1"/>
</dbReference>
<evidence type="ECO:0000256" key="6">
    <source>
        <dbReference type="ARBA" id="ARBA00022741"/>
    </source>
</evidence>
<feature type="domain" description="Thymidylate kinase-like" evidence="13">
    <location>
        <begin position="5"/>
        <end position="196"/>
    </location>
</feature>
<dbReference type="GO" id="GO:0006235">
    <property type="term" value="P:dTTP biosynthetic process"/>
    <property type="evidence" value="ECO:0007669"/>
    <property type="project" value="UniProtKB-UniRule"/>
</dbReference>
<dbReference type="EMBL" id="DYZA01000090">
    <property type="protein sequence ID" value="HJD96961.1"/>
    <property type="molecule type" value="Genomic_DNA"/>
</dbReference>
<dbReference type="Pfam" id="PF02223">
    <property type="entry name" value="Thymidylate_kin"/>
    <property type="match status" value="1"/>
</dbReference>
<comment type="function">
    <text evidence="11 12">Phosphorylation of dTMP to form dTDP in both de novo and salvage pathways of dTTP synthesis.</text>
</comment>
<keyword evidence="4 12" id="KW-0808">Transferase</keyword>
<gene>
    <name evidence="12 14" type="primary">tmk</name>
    <name evidence="14" type="ORF">K8W16_04880</name>
</gene>
<sequence>MFVTVEGVEGSGKSTLLGLLAGEFERRGVPFVRTREPGGCALGARIRPLLLDVSSRVEERAELFLFLADRAQHVAETIRPALARGEWVLCDRYADSTIAYQGYGRGMEVEMLQRLNDYATGGLWPDKTLLLDLPVETGLERALARNGREGLSRSEGRFEAEERAFHQRIREGFLARARRWPERFCVLDASLAPQEIFSRALEALGLGC</sequence>
<comment type="similarity">
    <text evidence="1 12">Belongs to the thymidylate kinase family.</text>
</comment>
<evidence type="ECO:0000256" key="9">
    <source>
        <dbReference type="ARBA" id="ARBA00029962"/>
    </source>
</evidence>
<dbReference type="PROSITE" id="PS01331">
    <property type="entry name" value="THYMIDYLATE_KINASE"/>
    <property type="match status" value="1"/>
</dbReference>
<dbReference type="GO" id="GO:0006233">
    <property type="term" value="P:dTDP biosynthetic process"/>
    <property type="evidence" value="ECO:0007669"/>
    <property type="project" value="InterPro"/>
</dbReference>
<keyword evidence="6 12" id="KW-0547">Nucleotide-binding</keyword>
<evidence type="ECO:0000259" key="13">
    <source>
        <dbReference type="Pfam" id="PF02223"/>
    </source>
</evidence>
<dbReference type="GO" id="GO:0006227">
    <property type="term" value="P:dUDP biosynthetic process"/>
    <property type="evidence" value="ECO:0007669"/>
    <property type="project" value="TreeGrafter"/>
</dbReference>
<evidence type="ECO:0000313" key="15">
    <source>
        <dbReference type="Proteomes" id="UP000698963"/>
    </source>
</evidence>
<evidence type="ECO:0000256" key="3">
    <source>
        <dbReference type="ARBA" id="ARBA00017144"/>
    </source>
</evidence>
<name>A0A921AVZ8_9BACT</name>
<evidence type="ECO:0000256" key="8">
    <source>
        <dbReference type="ARBA" id="ARBA00022840"/>
    </source>
</evidence>
<organism evidence="14 15">
    <name type="scientific">Mailhella massiliensis</name>
    <dbReference type="NCBI Taxonomy" id="1903261"/>
    <lineage>
        <taxon>Bacteria</taxon>
        <taxon>Pseudomonadati</taxon>
        <taxon>Thermodesulfobacteriota</taxon>
        <taxon>Desulfovibrionia</taxon>
        <taxon>Desulfovibrionales</taxon>
        <taxon>Desulfovibrionaceae</taxon>
        <taxon>Mailhella</taxon>
    </lineage>
</organism>